<sequence length="148" mass="16779">MSLIEQLKKNQLEARKNHEKERLSVLQVVLSVLKNESIAKQKELSDEEVVEVLQKQVKQLNDAMQDFARGGREDLVENNKREIAMISEYLPEQLSEDDVLKEIEKIVAEIGDVSNSDFGKVMGLAMTRLKGRADGNIVSKMVKQVLTK</sequence>
<dbReference type="InterPro" id="IPR042184">
    <property type="entry name" value="YqeY/Aim41_N"/>
</dbReference>
<dbReference type="Gene3D" id="1.10.1510.10">
    <property type="entry name" value="Uncharacterised protein YqeY/AIM41 PF09424, N-terminal domain"/>
    <property type="match status" value="1"/>
</dbReference>
<evidence type="ECO:0008006" key="3">
    <source>
        <dbReference type="Google" id="ProtNLM"/>
    </source>
</evidence>
<evidence type="ECO:0000313" key="1">
    <source>
        <dbReference type="EMBL" id="OGH86262.1"/>
    </source>
</evidence>
<dbReference type="PANTHER" id="PTHR28055:SF1">
    <property type="entry name" value="ALTERED INHERITANCE OF MITOCHONDRIA PROTEIN 41, MITOCHONDRIAL"/>
    <property type="match status" value="1"/>
</dbReference>
<reference evidence="1 2" key="1">
    <citation type="journal article" date="2016" name="Nat. Commun.">
        <title>Thousands of microbial genomes shed light on interconnected biogeochemical processes in an aquifer system.</title>
        <authorList>
            <person name="Anantharaman K."/>
            <person name="Brown C.T."/>
            <person name="Hug L.A."/>
            <person name="Sharon I."/>
            <person name="Castelle C.J."/>
            <person name="Probst A.J."/>
            <person name="Thomas B.C."/>
            <person name="Singh A."/>
            <person name="Wilkins M.J."/>
            <person name="Karaoz U."/>
            <person name="Brodie E.L."/>
            <person name="Williams K.H."/>
            <person name="Hubbard S.S."/>
            <person name="Banfield J.F."/>
        </authorList>
    </citation>
    <scope>NUCLEOTIDE SEQUENCE [LARGE SCALE GENOMIC DNA]</scope>
</reference>
<dbReference type="PANTHER" id="PTHR28055">
    <property type="entry name" value="ALTERED INHERITANCE OF MITOCHONDRIA PROTEIN 41, MITOCHONDRIAL"/>
    <property type="match status" value="1"/>
</dbReference>
<name>A0A1F6NQM8_9BACT</name>
<organism evidence="1 2">
    <name type="scientific">Candidatus Magasanikbacteria bacterium RIFOXYC12_FULL_33_11</name>
    <dbReference type="NCBI Taxonomy" id="1798701"/>
    <lineage>
        <taxon>Bacteria</taxon>
        <taxon>Candidatus Magasanikiibacteriota</taxon>
    </lineage>
</organism>
<protein>
    <recommendedName>
        <fullName evidence="3">Aspartyl-tRNA amidotransferase</fullName>
    </recommendedName>
</protein>
<dbReference type="Proteomes" id="UP000178349">
    <property type="component" value="Unassembled WGS sequence"/>
</dbReference>
<dbReference type="Gene3D" id="1.10.10.410">
    <property type="match status" value="1"/>
</dbReference>
<dbReference type="SUPFAM" id="SSF89095">
    <property type="entry name" value="GatB/YqeY motif"/>
    <property type="match status" value="1"/>
</dbReference>
<proteinExistence type="predicted"/>
<comment type="caution">
    <text evidence="1">The sequence shown here is derived from an EMBL/GenBank/DDBJ whole genome shotgun (WGS) entry which is preliminary data.</text>
</comment>
<dbReference type="EMBL" id="MFQW01000027">
    <property type="protein sequence ID" value="OGH86262.1"/>
    <property type="molecule type" value="Genomic_DNA"/>
</dbReference>
<gene>
    <name evidence="1" type="ORF">A2493_00140</name>
</gene>
<dbReference type="InterPro" id="IPR003789">
    <property type="entry name" value="Asn/Gln_tRNA_amidoTrase-B-like"/>
</dbReference>
<accession>A0A1F6NQM8</accession>
<dbReference type="AlphaFoldDB" id="A0A1F6NQM8"/>
<dbReference type="Pfam" id="PF09424">
    <property type="entry name" value="YqeY"/>
    <property type="match status" value="1"/>
</dbReference>
<dbReference type="InterPro" id="IPR019004">
    <property type="entry name" value="YqeY/Aim41"/>
</dbReference>
<dbReference type="GO" id="GO:0016884">
    <property type="term" value="F:carbon-nitrogen ligase activity, with glutamine as amido-N-donor"/>
    <property type="evidence" value="ECO:0007669"/>
    <property type="project" value="InterPro"/>
</dbReference>
<dbReference type="InterPro" id="IPR023168">
    <property type="entry name" value="GatB_Yqey_C_2"/>
</dbReference>
<evidence type="ECO:0000313" key="2">
    <source>
        <dbReference type="Proteomes" id="UP000178349"/>
    </source>
</evidence>